<dbReference type="EMBL" id="KN823234">
    <property type="protein sequence ID" value="KIO19210.1"/>
    <property type="molecule type" value="Genomic_DNA"/>
</dbReference>
<keyword evidence="2" id="KW-1185">Reference proteome</keyword>
<accession>A0A0C3PW43</accession>
<proteinExistence type="predicted"/>
<dbReference type="HOGENOM" id="CLU_1504535_0_0_1"/>
<dbReference type="AlphaFoldDB" id="A0A0C3PW43"/>
<evidence type="ECO:0000313" key="2">
    <source>
        <dbReference type="Proteomes" id="UP000054248"/>
    </source>
</evidence>
<protein>
    <submittedName>
        <fullName evidence="1">Uncharacterized protein</fullName>
    </submittedName>
</protein>
<reference evidence="1 2" key="1">
    <citation type="submission" date="2014-04" db="EMBL/GenBank/DDBJ databases">
        <authorList>
            <consortium name="DOE Joint Genome Institute"/>
            <person name="Kuo A."/>
            <person name="Girlanda M."/>
            <person name="Perotto S."/>
            <person name="Kohler A."/>
            <person name="Nagy L.G."/>
            <person name="Floudas D."/>
            <person name="Copeland A."/>
            <person name="Barry K.W."/>
            <person name="Cichocki N."/>
            <person name="Veneault-Fourrey C."/>
            <person name="LaButti K."/>
            <person name="Lindquist E.A."/>
            <person name="Lipzen A."/>
            <person name="Lundell T."/>
            <person name="Morin E."/>
            <person name="Murat C."/>
            <person name="Sun H."/>
            <person name="Tunlid A."/>
            <person name="Henrissat B."/>
            <person name="Grigoriev I.V."/>
            <person name="Hibbett D.S."/>
            <person name="Martin F."/>
            <person name="Nordberg H.P."/>
            <person name="Cantor M.N."/>
            <person name="Hua S.X."/>
        </authorList>
    </citation>
    <scope>NUCLEOTIDE SEQUENCE [LARGE SCALE GENOMIC DNA]</scope>
    <source>
        <strain evidence="1 2">MUT 4182</strain>
    </source>
</reference>
<sequence>MKLRAHRGLPVFDHHARILKKLSAQLVNLIEEAEVYYILFNNISPDLTPEPEFYTPTPSLEPEENNPIDFNLPRNVLTQTTSSPNVAALNSSTISTAPVVATLNSPTASTAPVMTTQIDPALLAAIIGAMQTAGLGTTAPAPQPKATKMKIREPEVYDGKNQGGDAERWLLSCENCCFE</sequence>
<gene>
    <name evidence="1" type="ORF">M407DRAFT_31134</name>
</gene>
<organism evidence="1 2">
    <name type="scientific">Tulasnella calospora MUT 4182</name>
    <dbReference type="NCBI Taxonomy" id="1051891"/>
    <lineage>
        <taxon>Eukaryota</taxon>
        <taxon>Fungi</taxon>
        <taxon>Dikarya</taxon>
        <taxon>Basidiomycota</taxon>
        <taxon>Agaricomycotina</taxon>
        <taxon>Agaricomycetes</taxon>
        <taxon>Cantharellales</taxon>
        <taxon>Tulasnellaceae</taxon>
        <taxon>Tulasnella</taxon>
    </lineage>
</organism>
<dbReference type="Proteomes" id="UP000054248">
    <property type="component" value="Unassembled WGS sequence"/>
</dbReference>
<evidence type="ECO:0000313" key="1">
    <source>
        <dbReference type="EMBL" id="KIO19210.1"/>
    </source>
</evidence>
<reference evidence="2" key="2">
    <citation type="submission" date="2015-01" db="EMBL/GenBank/DDBJ databases">
        <title>Evolutionary Origins and Diversification of the Mycorrhizal Mutualists.</title>
        <authorList>
            <consortium name="DOE Joint Genome Institute"/>
            <consortium name="Mycorrhizal Genomics Consortium"/>
            <person name="Kohler A."/>
            <person name="Kuo A."/>
            <person name="Nagy L.G."/>
            <person name="Floudas D."/>
            <person name="Copeland A."/>
            <person name="Barry K.W."/>
            <person name="Cichocki N."/>
            <person name="Veneault-Fourrey C."/>
            <person name="LaButti K."/>
            <person name="Lindquist E.A."/>
            <person name="Lipzen A."/>
            <person name="Lundell T."/>
            <person name="Morin E."/>
            <person name="Murat C."/>
            <person name="Riley R."/>
            <person name="Ohm R."/>
            <person name="Sun H."/>
            <person name="Tunlid A."/>
            <person name="Henrissat B."/>
            <person name="Grigoriev I.V."/>
            <person name="Hibbett D.S."/>
            <person name="Martin F."/>
        </authorList>
    </citation>
    <scope>NUCLEOTIDE SEQUENCE [LARGE SCALE GENOMIC DNA]</scope>
    <source>
        <strain evidence="2">MUT 4182</strain>
    </source>
</reference>
<name>A0A0C3PW43_9AGAM</name>